<dbReference type="Proteomes" id="UP000785613">
    <property type="component" value="Unassembled WGS sequence"/>
</dbReference>
<keyword evidence="2" id="KW-0472">Membrane</keyword>
<evidence type="ECO:0000256" key="2">
    <source>
        <dbReference type="SAM" id="Phobius"/>
    </source>
</evidence>
<protein>
    <submittedName>
        <fullName evidence="3">Prepilin-type N-terminal cleavage/methylation domain-containing protein</fullName>
    </submittedName>
</protein>
<dbReference type="NCBIfam" id="TIGR02532">
    <property type="entry name" value="IV_pilin_GFxxxE"/>
    <property type="match status" value="1"/>
</dbReference>
<comment type="caution">
    <text evidence="3">The sequence shown here is derived from an EMBL/GenBank/DDBJ whole genome shotgun (WGS) entry which is preliminary data.</text>
</comment>
<dbReference type="EMBL" id="VUYU01000013">
    <property type="protein sequence ID" value="NHZ35731.1"/>
    <property type="molecule type" value="Genomic_DNA"/>
</dbReference>
<gene>
    <name evidence="3" type="ORF">F0185_19390</name>
</gene>
<feature type="transmembrane region" description="Helical" evidence="2">
    <location>
        <begin position="46"/>
        <end position="70"/>
    </location>
</feature>
<organism evidence="3 4">
    <name type="scientific">Massilia rubra</name>
    <dbReference type="NCBI Taxonomy" id="2607910"/>
    <lineage>
        <taxon>Bacteria</taxon>
        <taxon>Pseudomonadati</taxon>
        <taxon>Pseudomonadota</taxon>
        <taxon>Betaproteobacteria</taxon>
        <taxon>Burkholderiales</taxon>
        <taxon>Oxalobacteraceae</taxon>
        <taxon>Telluria group</taxon>
        <taxon>Massilia</taxon>
    </lineage>
</organism>
<accession>A0ABX0LTW1</accession>
<dbReference type="InterPro" id="IPR032092">
    <property type="entry name" value="PilW"/>
</dbReference>
<feature type="region of interest" description="Disordered" evidence="1">
    <location>
        <begin position="1"/>
        <end position="25"/>
    </location>
</feature>
<keyword evidence="2" id="KW-1133">Transmembrane helix</keyword>
<evidence type="ECO:0000313" key="3">
    <source>
        <dbReference type="EMBL" id="NHZ35731.1"/>
    </source>
</evidence>
<dbReference type="Pfam" id="PF07963">
    <property type="entry name" value="N_methyl"/>
    <property type="match status" value="1"/>
</dbReference>
<dbReference type="InterPro" id="IPR012902">
    <property type="entry name" value="N_methyl_site"/>
</dbReference>
<reference evidence="3 4" key="1">
    <citation type="submission" date="2019-09" db="EMBL/GenBank/DDBJ databases">
        <title>Taxonomy of Antarctic Massilia spp.: description of Massilia rubra sp. nov., Massilia aquatica sp. nov., Massilia mucilaginosa sp. nov., Massilia frigida sp. nov. isolated from streams, lakes and regoliths.</title>
        <authorList>
            <person name="Holochova P."/>
            <person name="Sedlacek I."/>
            <person name="Kralova S."/>
            <person name="Maslanova I."/>
            <person name="Busse H.-J."/>
            <person name="Stankova E."/>
            <person name="Vrbovska V."/>
            <person name="Kovarovic V."/>
            <person name="Bartak M."/>
            <person name="Svec P."/>
            <person name="Pantucek R."/>
        </authorList>
    </citation>
    <scope>NUCLEOTIDE SEQUENCE [LARGE SCALE GENOMIC DNA]</scope>
    <source>
        <strain evidence="3 4">CCM 8692</strain>
    </source>
</reference>
<evidence type="ECO:0000256" key="1">
    <source>
        <dbReference type="SAM" id="MobiDB-lite"/>
    </source>
</evidence>
<proteinExistence type="predicted"/>
<keyword evidence="2" id="KW-0812">Transmembrane</keyword>
<sequence length="303" mass="31639">MGRFARQGQRHDERPGCPSNFRGDEVMTGPMYSPPFRSPLAGARGFGLIEVLVAMTLGLVLLGGVGYLFIGSKQMSVAQSDGVRMNESVRNAMDVMGRALRQAGYKLNVDMPLVPGPLSGADGGGAAQTAGSDILIVRHDPAWTATSAATGLRSGSEVNCEGVTVASNNPNATGTGAPGPNVAQVVYQFRVVGTQLKCFATDNQAVNLTGGVVVAENVENMQVSYGIGSGNEVVTSYVNNPTQAEYGQVSAVRITLLVRGPSTKGVVGVQSINFNGGVLAIADGRLRSVATSTFMVRNQTRWD</sequence>
<name>A0ABX0LTW1_9BURK</name>
<evidence type="ECO:0000313" key="4">
    <source>
        <dbReference type="Proteomes" id="UP000785613"/>
    </source>
</evidence>
<dbReference type="Pfam" id="PF16074">
    <property type="entry name" value="PilW"/>
    <property type="match status" value="1"/>
</dbReference>
<keyword evidence="4" id="KW-1185">Reference proteome</keyword>